<comment type="subcellular location">
    <subcellularLocation>
        <location evidence="1">Membrane</location>
        <topology evidence="1">Single-pass type I membrane protein</topology>
    </subcellularLocation>
</comment>
<evidence type="ECO:0000256" key="1">
    <source>
        <dbReference type="ARBA" id="ARBA00004479"/>
    </source>
</evidence>
<dbReference type="PANTHER" id="PTHR31386">
    <property type="entry name" value="UNCHARACTERIZED PROTEIN KIAA2013"/>
    <property type="match status" value="1"/>
</dbReference>
<dbReference type="EMBL" id="CAHIKZ030005417">
    <property type="protein sequence ID" value="CAE1324617.1"/>
    <property type="molecule type" value="Genomic_DNA"/>
</dbReference>
<evidence type="ECO:0000313" key="9">
    <source>
        <dbReference type="Proteomes" id="UP000597762"/>
    </source>
</evidence>
<evidence type="ECO:0000256" key="5">
    <source>
        <dbReference type="ARBA" id="ARBA00023136"/>
    </source>
</evidence>
<name>A0A812EH62_ACAPH</name>
<dbReference type="OrthoDB" id="10017443at2759"/>
<protein>
    <submittedName>
        <fullName evidence="8">Uncharacterized protein</fullName>
    </submittedName>
</protein>
<evidence type="ECO:0000256" key="7">
    <source>
        <dbReference type="SAM" id="Phobius"/>
    </source>
</evidence>
<dbReference type="GO" id="GO:0016020">
    <property type="term" value="C:membrane"/>
    <property type="evidence" value="ECO:0007669"/>
    <property type="project" value="UniProtKB-SubCell"/>
</dbReference>
<evidence type="ECO:0000256" key="3">
    <source>
        <dbReference type="ARBA" id="ARBA00022729"/>
    </source>
</evidence>
<evidence type="ECO:0000313" key="8">
    <source>
        <dbReference type="EMBL" id="CAE1324617.1"/>
    </source>
</evidence>
<gene>
    <name evidence="8" type="ORF">SPHA_74341</name>
</gene>
<sequence>MLAARSMLRYGVIWTLRLVTCRNLLGTTPYRQMWVKSKLQGLFTLLSRSKRTVLLLIILLIIIAYFAPLNFRKKTHSTSSTSRCIEEKLSIFLHSIETDDAVVIPAQQPDSTESVYLPYVGNGKLAAAFHSQKGLYIRTNRALSLPVHFYPVVETNVRGHESKEAHVLDIRAGLAYQIQAFKKDTDCVSVGSQLYAHRSRPSLLIQDIRIHNPSSIPVVVELHRFKAPEWTWSLQEYVGSSSSSDGVQFHQAERVVSIPNSDLVVVVSIAVVSIPQNVLVKALSTLKLHVVTVVHYSQPLEQQYAQKLKQDLAPKVLAEMQEVLLIDEKQLRQEHTKVWSKLWSSGFSISHSKAAHALNGHKINTTTYYVLSNVMSPMHDLSSTELVRNDIMGILHHPDQCYSGHSTLFSSTLWLDAEDEDAIARIVTTWMITLEKQGCSLMVKSGAEGVLQAMVLSIGGLHFTNHHLEFTMQPKDLHRDYFFRRINYGNNTHLNISVIVGQDNKANLYVSLDRNDRPYYACDAGCIDPPVSLSKRWAQFPVKLTEPITSILYITADKQHMEELKHAIHVREIAEAPAHEHHVIALHKHGHKFGGLPTLFWVSIAFLVIVFHLFLFKLIYNEYCQGQEIFSRSKYNL</sequence>
<keyword evidence="9" id="KW-1185">Reference proteome</keyword>
<keyword evidence="2 7" id="KW-0812">Transmembrane</keyword>
<feature type="transmembrane region" description="Helical" evidence="7">
    <location>
        <begin position="599"/>
        <end position="620"/>
    </location>
</feature>
<keyword evidence="4 7" id="KW-1133">Transmembrane helix</keyword>
<dbReference type="Proteomes" id="UP000597762">
    <property type="component" value="Unassembled WGS sequence"/>
</dbReference>
<reference evidence="8" key="1">
    <citation type="submission" date="2021-01" db="EMBL/GenBank/DDBJ databases">
        <authorList>
            <person name="Li R."/>
            <person name="Bekaert M."/>
        </authorList>
    </citation>
    <scope>NUCLEOTIDE SEQUENCE</scope>
    <source>
        <strain evidence="8">Farmed</strain>
    </source>
</reference>
<dbReference type="InterPro" id="IPR018795">
    <property type="entry name" value="K2013-like"/>
</dbReference>
<evidence type="ECO:0000256" key="2">
    <source>
        <dbReference type="ARBA" id="ARBA00022692"/>
    </source>
</evidence>
<dbReference type="Pfam" id="PF10222">
    <property type="entry name" value="DUF2152"/>
    <property type="match status" value="1"/>
</dbReference>
<proteinExistence type="predicted"/>
<accession>A0A812EH62</accession>
<evidence type="ECO:0000256" key="4">
    <source>
        <dbReference type="ARBA" id="ARBA00022989"/>
    </source>
</evidence>
<organism evidence="8 9">
    <name type="scientific">Acanthosepion pharaonis</name>
    <name type="common">Pharaoh cuttlefish</name>
    <name type="synonym">Sepia pharaonis</name>
    <dbReference type="NCBI Taxonomy" id="158019"/>
    <lineage>
        <taxon>Eukaryota</taxon>
        <taxon>Metazoa</taxon>
        <taxon>Spiralia</taxon>
        <taxon>Lophotrochozoa</taxon>
        <taxon>Mollusca</taxon>
        <taxon>Cephalopoda</taxon>
        <taxon>Coleoidea</taxon>
        <taxon>Decapodiformes</taxon>
        <taxon>Sepiida</taxon>
        <taxon>Sepiina</taxon>
        <taxon>Sepiidae</taxon>
        <taxon>Acanthosepion</taxon>
    </lineage>
</organism>
<dbReference type="AlphaFoldDB" id="A0A812EH62"/>
<dbReference type="PANTHER" id="PTHR31386:SF2">
    <property type="entry name" value="SIMILAR TO RIKEN CDNA 2510039O18"/>
    <property type="match status" value="1"/>
</dbReference>
<evidence type="ECO:0000256" key="6">
    <source>
        <dbReference type="ARBA" id="ARBA00023180"/>
    </source>
</evidence>
<keyword evidence="5 7" id="KW-0472">Membrane</keyword>
<keyword evidence="3" id="KW-0732">Signal</keyword>
<feature type="transmembrane region" description="Helical" evidence="7">
    <location>
        <begin position="53"/>
        <end position="71"/>
    </location>
</feature>
<comment type="caution">
    <text evidence="8">The sequence shown here is derived from an EMBL/GenBank/DDBJ whole genome shotgun (WGS) entry which is preliminary data.</text>
</comment>
<keyword evidence="6" id="KW-0325">Glycoprotein</keyword>